<keyword evidence="3" id="KW-0540">Nuclease</keyword>
<dbReference type="AlphaFoldDB" id="A0A2C6KKK3"/>
<feature type="compositionally biased region" description="Basic and acidic residues" evidence="1">
    <location>
        <begin position="210"/>
        <end position="220"/>
    </location>
</feature>
<feature type="region of interest" description="Disordered" evidence="1">
    <location>
        <begin position="132"/>
        <end position="246"/>
    </location>
</feature>
<feature type="region of interest" description="Disordered" evidence="1">
    <location>
        <begin position="1"/>
        <end position="43"/>
    </location>
</feature>
<dbReference type="EMBL" id="MIGC01005499">
    <property type="protein sequence ID" value="PHJ16896.1"/>
    <property type="molecule type" value="Genomic_DNA"/>
</dbReference>
<feature type="compositionally biased region" description="Basic and acidic residues" evidence="1">
    <location>
        <begin position="175"/>
        <end position="186"/>
    </location>
</feature>
<evidence type="ECO:0000259" key="2">
    <source>
        <dbReference type="Pfam" id="PF00929"/>
    </source>
</evidence>
<dbReference type="Pfam" id="PF00929">
    <property type="entry name" value="RNase_T"/>
    <property type="match status" value="1"/>
</dbReference>
<feature type="compositionally biased region" description="Polar residues" evidence="1">
    <location>
        <begin position="221"/>
        <end position="236"/>
    </location>
</feature>
<organism evidence="3 4">
    <name type="scientific">Cystoisospora suis</name>
    <dbReference type="NCBI Taxonomy" id="483139"/>
    <lineage>
        <taxon>Eukaryota</taxon>
        <taxon>Sar</taxon>
        <taxon>Alveolata</taxon>
        <taxon>Apicomplexa</taxon>
        <taxon>Conoidasida</taxon>
        <taxon>Coccidia</taxon>
        <taxon>Eucoccidiorida</taxon>
        <taxon>Eimeriorina</taxon>
        <taxon>Sarcocystidae</taxon>
        <taxon>Cystoisospora</taxon>
    </lineage>
</organism>
<dbReference type="InterPro" id="IPR013520">
    <property type="entry name" value="Ribonucl_H"/>
</dbReference>
<evidence type="ECO:0000313" key="3">
    <source>
        <dbReference type="EMBL" id="PHJ16896.1"/>
    </source>
</evidence>
<keyword evidence="4" id="KW-1185">Reference proteome</keyword>
<dbReference type="GO" id="GO:0004527">
    <property type="term" value="F:exonuclease activity"/>
    <property type="evidence" value="ECO:0007669"/>
    <property type="project" value="UniProtKB-KW"/>
</dbReference>
<dbReference type="OrthoDB" id="10250935at2759"/>
<dbReference type="Proteomes" id="UP000221165">
    <property type="component" value="Unassembled WGS sequence"/>
</dbReference>
<proteinExistence type="predicted"/>
<feature type="compositionally biased region" description="Basic and acidic residues" evidence="1">
    <location>
        <begin position="158"/>
        <end position="167"/>
    </location>
</feature>
<feature type="compositionally biased region" description="Polar residues" evidence="1">
    <location>
        <begin position="14"/>
        <end position="28"/>
    </location>
</feature>
<keyword evidence="3" id="KW-0378">Hydrolase</keyword>
<dbReference type="VEuPathDB" id="ToxoDB:CSUI_009287"/>
<sequence>MPGLSDQDADAASSLPTDRQASLSQQDGTSHRDRPRGRGCSPLCALLSSSPTTSVCKSLTESAPAVVGRLSEQHLLALAASTTEKDGESERTEVYEHKADESNVCARAHIFCKEWERDEECLQKERDQHRCQAKNSERSQLPPSSDGSHPHYGQSSQHLERHEKEQEPVIQNDMCAHHGDLCKGTESRSPAAERGQPSVEPDAPVVTIDRGTRPSKEAASHTRSPSSSDPTPNNGDGQEELPWVPRSGDLVELRPCEGGRDCPLLWKGEVICVYEDSGRGPLVDLLRFTKKGVAYRNPYAGLLKAVDVNSLRLVQRAEDRFESTRGRTDNFSGGVVGFSLHPPKFTAGVDPDLGALCFFWDLETTGLDTATDEITEIGCVARLFRDGRWQDVTGPKESEGFAVYVHTNRDIPPEVQALTRITKQLLREEGTSTAGWFFLTAGLGGVPDF</sequence>
<dbReference type="GeneID" id="94432614"/>
<evidence type="ECO:0000313" key="4">
    <source>
        <dbReference type="Proteomes" id="UP000221165"/>
    </source>
</evidence>
<dbReference type="SUPFAM" id="SSF53098">
    <property type="entry name" value="Ribonuclease H-like"/>
    <property type="match status" value="1"/>
</dbReference>
<reference evidence="3 4" key="1">
    <citation type="journal article" date="2017" name="Int. J. Parasitol.">
        <title>The genome of the protozoan parasite Cystoisospora suis and a reverse vaccinology approach to identify vaccine candidates.</title>
        <authorList>
            <person name="Palmieri N."/>
            <person name="Shrestha A."/>
            <person name="Ruttkowski B."/>
            <person name="Beck T."/>
            <person name="Vogl C."/>
            <person name="Tomley F."/>
            <person name="Blake D.P."/>
            <person name="Joachim A."/>
        </authorList>
    </citation>
    <scope>NUCLEOTIDE SEQUENCE [LARGE SCALE GENOMIC DNA]</scope>
    <source>
        <strain evidence="3 4">Wien I</strain>
    </source>
</reference>
<keyword evidence="3" id="KW-0269">Exonuclease</keyword>
<accession>A0A2C6KKK3</accession>
<dbReference type="Gene3D" id="3.30.420.10">
    <property type="entry name" value="Ribonuclease H-like superfamily/Ribonuclease H"/>
    <property type="match status" value="1"/>
</dbReference>
<feature type="compositionally biased region" description="Polar residues" evidence="1">
    <location>
        <begin position="138"/>
        <end position="157"/>
    </location>
</feature>
<dbReference type="InterPro" id="IPR012337">
    <property type="entry name" value="RNaseH-like_sf"/>
</dbReference>
<dbReference type="RefSeq" id="XP_067918621.1">
    <property type="nucleotide sequence ID" value="XM_068069403.1"/>
</dbReference>
<name>A0A2C6KKK3_9APIC</name>
<dbReference type="InterPro" id="IPR036397">
    <property type="entry name" value="RNaseH_sf"/>
</dbReference>
<feature type="domain" description="Exonuclease" evidence="2">
    <location>
        <begin position="359"/>
        <end position="431"/>
    </location>
</feature>
<protein>
    <submittedName>
        <fullName evidence="3">Exonuclease</fullName>
    </submittedName>
</protein>
<gene>
    <name evidence="3" type="ORF">CSUI_009287</name>
</gene>
<evidence type="ECO:0000256" key="1">
    <source>
        <dbReference type="SAM" id="MobiDB-lite"/>
    </source>
</evidence>
<comment type="caution">
    <text evidence="3">The sequence shown here is derived from an EMBL/GenBank/DDBJ whole genome shotgun (WGS) entry which is preliminary data.</text>
</comment>
<dbReference type="GO" id="GO:0003676">
    <property type="term" value="F:nucleic acid binding"/>
    <property type="evidence" value="ECO:0007669"/>
    <property type="project" value="InterPro"/>
</dbReference>